<sequence>MEVASILTDMEKGKGSSNYKEYHPSNHLDAMDSAKAVQATQNQLSFPDPASLGLAGFACTTFILSVLNAKLLPSEITNGVVGPGFFYGGATQFIAGLMCFVTRNTFGFVGLTSYGAFWLAVSTLFTLEAENDLVFGGKSNKVIGILLVGYAIFSLYLWIGALAHHLALVITITFLEMTLILLALANFGVISSVPGGVTGILLAGGGWYISAAIFINENFRRTVVPLGPSQNIPFLKNIAPKL</sequence>
<comment type="similarity">
    <text evidence="2">Belongs to the acetate uptake transporter (AceTr) (TC 2.A.96) family.</text>
</comment>
<gene>
    <name evidence="7" type="ORF">GAYE_SCF03G2339</name>
</gene>
<evidence type="ECO:0000256" key="5">
    <source>
        <dbReference type="ARBA" id="ARBA00023136"/>
    </source>
</evidence>
<dbReference type="InterPro" id="IPR051633">
    <property type="entry name" value="AceTr"/>
</dbReference>
<name>A0AAV9IAN1_9RHOD</name>
<dbReference type="InterPro" id="IPR000791">
    <property type="entry name" value="Gpr1/Fun34/SatP-like"/>
</dbReference>
<dbReference type="EMBL" id="JANCYU010000023">
    <property type="protein sequence ID" value="KAK4524438.1"/>
    <property type="molecule type" value="Genomic_DNA"/>
</dbReference>
<protein>
    <recommendedName>
        <fullName evidence="9">Acetate transporter</fullName>
    </recommendedName>
</protein>
<evidence type="ECO:0000256" key="2">
    <source>
        <dbReference type="ARBA" id="ARBA00005587"/>
    </source>
</evidence>
<feature type="transmembrane region" description="Helical" evidence="6">
    <location>
        <begin position="84"/>
        <end position="101"/>
    </location>
</feature>
<keyword evidence="5 6" id="KW-0472">Membrane</keyword>
<evidence type="ECO:0008006" key="9">
    <source>
        <dbReference type="Google" id="ProtNLM"/>
    </source>
</evidence>
<keyword evidence="4 6" id="KW-1133">Transmembrane helix</keyword>
<organism evidence="7 8">
    <name type="scientific">Galdieria yellowstonensis</name>
    <dbReference type="NCBI Taxonomy" id="3028027"/>
    <lineage>
        <taxon>Eukaryota</taxon>
        <taxon>Rhodophyta</taxon>
        <taxon>Bangiophyceae</taxon>
        <taxon>Galdieriales</taxon>
        <taxon>Galdieriaceae</taxon>
        <taxon>Galdieria</taxon>
    </lineage>
</organism>
<dbReference type="PANTHER" id="PTHR31123">
    <property type="entry name" value="ACCUMULATION OF DYADS PROTEIN 2-RELATED"/>
    <property type="match status" value="1"/>
</dbReference>
<evidence type="ECO:0000313" key="8">
    <source>
        <dbReference type="Proteomes" id="UP001300502"/>
    </source>
</evidence>
<evidence type="ECO:0000256" key="3">
    <source>
        <dbReference type="ARBA" id="ARBA00022692"/>
    </source>
</evidence>
<dbReference type="NCBIfam" id="NF038013">
    <property type="entry name" value="AceTr_1"/>
    <property type="match status" value="1"/>
</dbReference>
<evidence type="ECO:0000256" key="1">
    <source>
        <dbReference type="ARBA" id="ARBA00004141"/>
    </source>
</evidence>
<dbReference type="GO" id="GO:0005886">
    <property type="term" value="C:plasma membrane"/>
    <property type="evidence" value="ECO:0007669"/>
    <property type="project" value="TreeGrafter"/>
</dbReference>
<feature type="transmembrane region" description="Helical" evidence="6">
    <location>
        <begin position="142"/>
        <end position="159"/>
    </location>
</feature>
<feature type="transmembrane region" description="Helical" evidence="6">
    <location>
        <begin position="196"/>
        <end position="215"/>
    </location>
</feature>
<accession>A0AAV9IAN1</accession>
<evidence type="ECO:0000256" key="4">
    <source>
        <dbReference type="ARBA" id="ARBA00022989"/>
    </source>
</evidence>
<dbReference type="GO" id="GO:0015123">
    <property type="term" value="F:acetate transmembrane transporter activity"/>
    <property type="evidence" value="ECO:0007669"/>
    <property type="project" value="TreeGrafter"/>
</dbReference>
<keyword evidence="3 6" id="KW-0812">Transmembrane</keyword>
<dbReference type="AlphaFoldDB" id="A0AAV9IAN1"/>
<dbReference type="PANTHER" id="PTHR31123:SF1">
    <property type="entry name" value="ACCUMULATION OF DYADS PROTEIN 2-RELATED"/>
    <property type="match status" value="1"/>
</dbReference>
<comment type="caution">
    <text evidence="7">The sequence shown here is derived from an EMBL/GenBank/DDBJ whole genome shotgun (WGS) entry which is preliminary data.</text>
</comment>
<feature type="transmembrane region" description="Helical" evidence="6">
    <location>
        <begin position="108"/>
        <end position="127"/>
    </location>
</feature>
<reference evidence="7 8" key="1">
    <citation type="submission" date="2022-07" db="EMBL/GenBank/DDBJ databases">
        <title>Genome-wide signatures of adaptation to extreme environments.</title>
        <authorList>
            <person name="Cho C.H."/>
            <person name="Yoon H.S."/>
        </authorList>
    </citation>
    <scope>NUCLEOTIDE SEQUENCE [LARGE SCALE GENOMIC DNA]</scope>
    <source>
        <strain evidence="7 8">108.79 E11</strain>
    </source>
</reference>
<comment type="subcellular location">
    <subcellularLocation>
        <location evidence="1">Membrane</location>
        <topology evidence="1">Multi-pass membrane protein</topology>
    </subcellularLocation>
</comment>
<proteinExistence type="inferred from homology"/>
<evidence type="ECO:0000313" key="7">
    <source>
        <dbReference type="EMBL" id="KAK4524438.1"/>
    </source>
</evidence>
<dbReference type="Proteomes" id="UP001300502">
    <property type="component" value="Unassembled WGS sequence"/>
</dbReference>
<evidence type="ECO:0000256" key="6">
    <source>
        <dbReference type="SAM" id="Phobius"/>
    </source>
</evidence>
<feature type="transmembrane region" description="Helical" evidence="6">
    <location>
        <begin position="52"/>
        <end position="72"/>
    </location>
</feature>
<feature type="transmembrane region" description="Helical" evidence="6">
    <location>
        <begin position="166"/>
        <end position="190"/>
    </location>
</feature>
<dbReference type="Pfam" id="PF01184">
    <property type="entry name" value="Gpr1_Fun34_YaaH"/>
    <property type="match status" value="1"/>
</dbReference>
<keyword evidence="8" id="KW-1185">Reference proteome</keyword>